<dbReference type="SUPFAM" id="SSF47413">
    <property type="entry name" value="lambda repressor-like DNA-binding domains"/>
    <property type="match status" value="1"/>
</dbReference>
<keyword evidence="3" id="KW-1185">Reference proteome</keyword>
<comment type="caution">
    <text evidence="2">The sequence shown here is derived from an EMBL/GenBank/DDBJ whole genome shotgun (WGS) entry which is preliminary data.</text>
</comment>
<dbReference type="Gene3D" id="1.10.260.40">
    <property type="entry name" value="lambda repressor-like DNA-binding domains"/>
    <property type="match status" value="1"/>
</dbReference>
<dbReference type="Proteomes" id="UP000093111">
    <property type="component" value="Unassembled WGS sequence"/>
</dbReference>
<evidence type="ECO:0000313" key="3">
    <source>
        <dbReference type="Proteomes" id="UP000093111"/>
    </source>
</evidence>
<dbReference type="STRING" id="1612624.ADU59_23460"/>
<proteinExistence type="predicted"/>
<dbReference type="AlphaFoldDB" id="A0A1C7NWK6"/>
<evidence type="ECO:0000313" key="2">
    <source>
        <dbReference type="EMBL" id="OBZ93046.1"/>
    </source>
</evidence>
<dbReference type="InterPro" id="IPR010982">
    <property type="entry name" value="Lambda_DNA-bd_dom_sf"/>
</dbReference>
<name>A0A1C7NWK6_9HYPH</name>
<protein>
    <submittedName>
        <fullName evidence="2">Plasmid maintenance system antidote protein</fullName>
    </submittedName>
</protein>
<dbReference type="InterPro" id="IPR001387">
    <property type="entry name" value="Cro/C1-type_HTH"/>
</dbReference>
<dbReference type="SMART" id="SM00530">
    <property type="entry name" value="HTH_XRE"/>
    <property type="match status" value="1"/>
</dbReference>
<feature type="domain" description="HTH cro/C1-type" evidence="1">
    <location>
        <begin position="23"/>
        <end position="63"/>
    </location>
</feature>
<dbReference type="OrthoDB" id="3480230at2"/>
<accession>A0A1C7NWK6</accession>
<gene>
    <name evidence="2" type="ORF">ADU59_23460</name>
</gene>
<dbReference type="GO" id="GO:0003677">
    <property type="term" value="F:DNA binding"/>
    <property type="evidence" value="ECO:0007669"/>
    <property type="project" value="InterPro"/>
</dbReference>
<sequence length="156" mass="17663">MSGIDTKWFHHQLDLRNQSVRGLARFLDVDASAVSRMLKGERKMSAEEQDKVAAFLGVELEEVASRRRGETHGFAEGKQEAYVPEDVSLAAEPPMKMFTEDDVIYKDGKRWMEKADGRLVELHPIFGCMAGTMTIPDDLDLTAPIDVEWSDKLYNE</sequence>
<organism evidence="2 3">
    <name type="scientific">Pararhizobium polonicum</name>
    <dbReference type="NCBI Taxonomy" id="1612624"/>
    <lineage>
        <taxon>Bacteria</taxon>
        <taxon>Pseudomonadati</taxon>
        <taxon>Pseudomonadota</taxon>
        <taxon>Alphaproteobacteria</taxon>
        <taxon>Hyphomicrobiales</taxon>
        <taxon>Rhizobiaceae</taxon>
        <taxon>Rhizobium/Agrobacterium group</taxon>
        <taxon>Pararhizobium</taxon>
    </lineage>
</organism>
<dbReference type="CDD" id="cd00093">
    <property type="entry name" value="HTH_XRE"/>
    <property type="match status" value="1"/>
</dbReference>
<dbReference type="PROSITE" id="PS50943">
    <property type="entry name" value="HTH_CROC1"/>
    <property type="match status" value="1"/>
</dbReference>
<reference evidence="2 3" key="1">
    <citation type="journal article" date="2016" name="Syst. Appl. Microbiol.">
        <title>Pararhizobium polonicum sp. nov. isolated from tumors on stone fruit rootstocks.</title>
        <authorList>
            <person name="Pulawska J."/>
            <person name="Kuzmanovic N."/>
            <person name="Willems A."/>
            <person name="Pothier J.F."/>
        </authorList>
    </citation>
    <scope>NUCLEOTIDE SEQUENCE [LARGE SCALE GENOMIC DNA]</scope>
    <source>
        <strain evidence="2 3">F5.1</strain>
    </source>
</reference>
<evidence type="ECO:0000259" key="1">
    <source>
        <dbReference type="PROSITE" id="PS50943"/>
    </source>
</evidence>
<dbReference type="EMBL" id="LGLV01000016">
    <property type="protein sequence ID" value="OBZ93046.1"/>
    <property type="molecule type" value="Genomic_DNA"/>
</dbReference>
<dbReference type="RefSeq" id="WP_068957114.1">
    <property type="nucleotide sequence ID" value="NZ_LGLV01000016.1"/>
</dbReference>